<name>A0A026WGL4_OOCBI</name>
<dbReference type="PANTHER" id="PTHR23325">
    <property type="entry name" value="SERUM RESPONSE FACTOR-BINDING"/>
    <property type="match status" value="1"/>
</dbReference>
<feature type="compositionally biased region" description="Polar residues" evidence="1">
    <location>
        <begin position="248"/>
        <end position="262"/>
    </location>
</feature>
<organism evidence="2 4">
    <name type="scientific">Ooceraea biroi</name>
    <name type="common">Clonal raider ant</name>
    <name type="synonym">Cerapachys biroi</name>
    <dbReference type="NCBI Taxonomy" id="2015173"/>
    <lineage>
        <taxon>Eukaryota</taxon>
        <taxon>Metazoa</taxon>
        <taxon>Ecdysozoa</taxon>
        <taxon>Arthropoda</taxon>
        <taxon>Hexapoda</taxon>
        <taxon>Insecta</taxon>
        <taxon>Pterygota</taxon>
        <taxon>Neoptera</taxon>
        <taxon>Endopterygota</taxon>
        <taxon>Hymenoptera</taxon>
        <taxon>Apocrita</taxon>
        <taxon>Aculeata</taxon>
        <taxon>Formicoidea</taxon>
        <taxon>Formicidae</taxon>
        <taxon>Dorylinae</taxon>
        <taxon>Ooceraea</taxon>
    </lineage>
</organism>
<feature type="region of interest" description="Disordered" evidence="1">
    <location>
        <begin position="124"/>
        <end position="219"/>
    </location>
</feature>
<reference evidence="3" key="2">
    <citation type="journal article" date="2018" name="Genome Res.">
        <title>The genomic architecture and molecular evolution of ant odorant receptors.</title>
        <authorList>
            <person name="McKenzie S.K."/>
            <person name="Kronauer D.J.C."/>
        </authorList>
    </citation>
    <scope>NUCLEOTIDE SEQUENCE [LARGE SCALE GENOMIC DNA]</scope>
    <source>
        <strain evidence="3">Clonal line C1</strain>
    </source>
</reference>
<protein>
    <submittedName>
        <fullName evidence="2">Serum response factor-binding protein</fullName>
    </submittedName>
</protein>
<accession>A0A026WGL4</accession>
<gene>
    <name evidence="3" type="ORF">DMN91_001287</name>
    <name evidence="2" type="ORF">X777_06064</name>
</gene>
<dbReference type="InterPro" id="IPR037393">
    <property type="entry name" value="Bud22/SRFB1"/>
</dbReference>
<reference evidence="2 4" key="1">
    <citation type="journal article" date="2014" name="Curr. Biol.">
        <title>The genome of the clonal raider ant Cerapachys biroi.</title>
        <authorList>
            <person name="Oxley P.R."/>
            <person name="Ji L."/>
            <person name="Fetter-Pruneda I."/>
            <person name="McKenzie S.K."/>
            <person name="Li C."/>
            <person name="Hu H."/>
            <person name="Zhang G."/>
            <person name="Kronauer D.J."/>
        </authorList>
    </citation>
    <scope>NUCLEOTIDE SEQUENCE [LARGE SCALE GENOMIC DNA]</scope>
</reference>
<dbReference type="GO" id="GO:0030686">
    <property type="term" value="C:90S preribosome"/>
    <property type="evidence" value="ECO:0007669"/>
    <property type="project" value="TreeGrafter"/>
</dbReference>
<dbReference type="Proteomes" id="UP000279307">
    <property type="component" value="Chromosome 1"/>
</dbReference>
<evidence type="ECO:0000313" key="4">
    <source>
        <dbReference type="Proteomes" id="UP000053097"/>
    </source>
</evidence>
<feature type="compositionally biased region" description="Acidic residues" evidence="1">
    <location>
        <begin position="205"/>
        <end position="216"/>
    </location>
</feature>
<reference evidence="3" key="3">
    <citation type="submission" date="2018-07" db="EMBL/GenBank/DDBJ databases">
        <authorList>
            <person name="Mckenzie S.K."/>
            <person name="Kronauer D.J.C."/>
        </authorList>
    </citation>
    <scope>NUCLEOTIDE SEQUENCE</scope>
    <source>
        <strain evidence="3">Clonal line C1</strain>
    </source>
</reference>
<dbReference type="OrthoDB" id="3364872at2759"/>
<feature type="region of interest" description="Disordered" evidence="1">
    <location>
        <begin position="243"/>
        <end position="262"/>
    </location>
</feature>
<evidence type="ECO:0000256" key="1">
    <source>
        <dbReference type="SAM" id="MobiDB-lite"/>
    </source>
</evidence>
<dbReference type="EMBL" id="QOIP01000001">
    <property type="protein sequence ID" value="RLU27483.1"/>
    <property type="molecule type" value="Genomic_DNA"/>
</dbReference>
<dbReference type="Proteomes" id="UP000053097">
    <property type="component" value="Unassembled WGS sequence"/>
</dbReference>
<dbReference type="STRING" id="2015173.A0A026WGL4"/>
<dbReference type="EMBL" id="KK107260">
    <property type="protein sequence ID" value="EZA54214.1"/>
    <property type="molecule type" value="Genomic_DNA"/>
</dbReference>
<evidence type="ECO:0000313" key="2">
    <source>
        <dbReference type="EMBL" id="EZA54214.1"/>
    </source>
</evidence>
<dbReference type="AlphaFoldDB" id="A0A026WGL4"/>
<sequence length="407" mass="47691">MTNIEMNNEIVLLRHTVRQARVCVVNKLTKELKLLQNKHGNETQQERYKRKANKLISEIHALKTIKEDNISKYGIMDERSLTETLQDQSLSDGDRVMARIVHYKTLYKKITQFKEKFPNCKQYLTEQRKRPGKLKSKTKNVSKKNNLHKQDKNIKKRKVPLGENLPHSFEDDERNSELPEVKNVSRKRKKLSDTVVESKKLRETEESDTSADEGMDEQPNMTKLCNVTKEATIKRFTEFLGEQESNDDVQTSVEDRNPTGTTVTQENAVDDFFITENNQDYRSNQINAVTLNTNSRQPNAQTRAFPSNNRFTEQNAKYRNDTRLNKSQRYNELKCKPNLESRNKKTFMRTEKRETNKINKDVSKNNLHDIKNTEENVNLHPSWLAKKKQQEIMSQGFQGKKIVFSDY</sequence>
<feature type="compositionally biased region" description="Basic residues" evidence="1">
    <location>
        <begin position="130"/>
        <end position="147"/>
    </location>
</feature>
<dbReference type="OMA" id="LPTDGMH"/>
<keyword evidence="4" id="KW-1185">Reference proteome</keyword>
<dbReference type="GO" id="GO:0030490">
    <property type="term" value="P:maturation of SSU-rRNA"/>
    <property type="evidence" value="ECO:0007669"/>
    <property type="project" value="TreeGrafter"/>
</dbReference>
<evidence type="ECO:0000313" key="3">
    <source>
        <dbReference type="EMBL" id="RLU27483.1"/>
    </source>
</evidence>
<dbReference type="PANTHER" id="PTHR23325:SF1">
    <property type="entry name" value="SERUM RESPONSE FACTOR-BINDING PROTEIN 1"/>
    <property type="match status" value="1"/>
</dbReference>
<proteinExistence type="predicted"/>
<dbReference type="GO" id="GO:0005634">
    <property type="term" value="C:nucleus"/>
    <property type="evidence" value="ECO:0007669"/>
    <property type="project" value="TreeGrafter"/>
</dbReference>